<reference evidence="3 4" key="2">
    <citation type="journal article" date="2014" name="BMC Genomics">
        <title>An improved genome of the model marine alga Ostreococcus tauri unfolds by assessing Illumina de novo assemblies.</title>
        <authorList>
            <person name="Blanc-Mathieu R."/>
            <person name="Verhelst B."/>
            <person name="Derelle E."/>
            <person name="Rombauts S."/>
            <person name="Bouget F.Y."/>
            <person name="Carre I."/>
            <person name="Chateau A."/>
            <person name="Eyre-Walker A."/>
            <person name="Grimsley N."/>
            <person name="Moreau H."/>
            <person name="Piegu B."/>
            <person name="Rivals E."/>
            <person name="Schackwitz W."/>
            <person name="Van de Peer Y."/>
            <person name="Piganeau G."/>
        </authorList>
    </citation>
    <scope>NUCLEOTIDE SEQUENCE [LARGE SCALE GENOMIC DNA]</scope>
    <source>
        <strain evidence="4">OTTH 0595 / CCAP 157/2 / RCC745</strain>
    </source>
</reference>
<feature type="transmembrane region" description="Helical" evidence="2">
    <location>
        <begin position="696"/>
        <end position="713"/>
    </location>
</feature>
<dbReference type="STRING" id="70448.A0A096P7G0"/>
<feature type="transmembrane region" description="Helical" evidence="2">
    <location>
        <begin position="538"/>
        <end position="565"/>
    </location>
</feature>
<dbReference type="InParanoid" id="A0A096P7G0"/>
<feature type="transmembrane region" description="Helical" evidence="2">
    <location>
        <begin position="612"/>
        <end position="629"/>
    </location>
</feature>
<proteinExistence type="predicted"/>
<feature type="transmembrane region" description="Helical" evidence="2">
    <location>
        <begin position="402"/>
        <end position="421"/>
    </location>
</feature>
<dbReference type="EMBL" id="CAID01000013">
    <property type="protein sequence ID" value="CEG00120.1"/>
    <property type="molecule type" value="Genomic_DNA"/>
</dbReference>
<feature type="transmembrane region" description="Helical" evidence="2">
    <location>
        <begin position="53"/>
        <end position="74"/>
    </location>
</feature>
<feature type="transmembrane region" description="Helical" evidence="2">
    <location>
        <begin position="500"/>
        <end position="518"/>
    </location>
</feature>
<name>A0A096P7G0_OSTTA</name>
<organism evidence="3 4">
    <name type="scientific">Ostreococcus tauri</name>
    <name type="common">Marine green alga</name>
    <dbReference type="NCBI Taxonomy" id="70448"/>
    <lineage>
        <taxon>Eukaryota</taxon>
        <taxon>Viridiplantae</taxon>
        <taxon>Chlorophyta</taxon>
        <taxon>Mamiellophyceae</taxon>
        <taxon>Mamiellales</taxon>
        <taxon>Bathycoccaceae</taxon>
        <taxon>Ostreococcus</taxon>
    </lineage>
</organism>
<dbReference type="FunCoup" id="A0A096P7G0">
    <property type="interactions" value="405"/>
</dbReference>
<gene>
    <name evidence="3" type="ORF">OT_ostta13g01610</name>
</gene>
<accession>A0A096P7G0</accession>
<sequence>MGEASTSMTDARAGDERGRRATGRASNARMGSGRWRHGARTALGALASASVTMFSGGSAMMAVLTVGGATTYVLDVSESAEGALGTIWLTAACACGTLGANGSWIGATSFASSVGLFVANTASLVTFCLWCTMHFRWIVIEHPGTAAACERALFALCPPVTGAVLTWAFASTSAGAEGAAFYGVVVCLIAHRLFLFPIESGCALAATDGQAKTERRRSILTEDDAKISTVVTLTLPVLAYLWTTIDILFESIDHAFACIALVTIPVLYLIGTGTRRSLWWWRRAQEPEMKKTEMFVLLLALMGFAVSLEGTLVFGEFGEYIELPAPLKYIMVAVSVNCALVVFVVCNTNSIGEMVPLSAVQVVLAVATTTAICAMGAPIWMLPVPVAGSRAFMKYHYEDGSPTDYGTFAVSCVGCFVWFLAKNFWSLDVEVGSIHITSLCYAVLALAVMALGLPFALSTKSFSHTGVGSLVVGYVVALAVVEQILVQVTHEDGSLIYPPYLVISTSVCGVLASKSLVISGRMSRKFGWMVQSSSAAKLSMLFVHGPMEMFSVLIVVLTISAPHILVHRTKSLSAGDCINYCVILVVSLLFARFAMFEIIFEITGHRPTDATLFGGLLLITGASLARLSTHHNFRDDDIGRRFLVMIIFFGCFLVTFRPPMPWKGEVGMWYDAAHVPDSEEDDARLYGIRKGKHHGWPSWLLMLAALTAMFSVSSPRKQTKAVSTIRIIFGAVCGGSVGLYMALEYFAEQWALDVFLFMACALVGVFLSFAYTPSATSSRWLPYVYTAYVCALSCAFVTQTGGSTVEEREQRLDGKYGVISVFAGASLQIAFALKFQVYSSLESTRQRQRRRSRASPFLPATGRSRPEYFRGVASRNEHRELKVRSLAWMPIIGNIATLTSFAACVVLADELTGASIFSVFVLAPILLLLHQDSVMFPTLDEHQRYAPPMAVIVGKLCYDGVLAVLAGPNKVHVLTASASKLPWMMVNATSLFLASMSSMNLIHYLATSVRTSGMTLVLTAPLAVVPPFLSKLSAVRALSAVSVLALVLQDFLQRRAKIAGLKYL</sequence>
<feature type="transmembrane region" description="Helical" evidence="2">
    <location>
        <begin position="227"/>
        <end position="248"/>
    </location>
</feature>
<feature type="transmembrane region" description="Helical" evidence="2">
    <location>
        <begin position="914"/>
        <end position="933"/>
    </location>
</feature>
<feature type="transmembrane region" description="Helical" evidence="2">
    <location>
        <begin position="725"/>
        <end position="743"/>
    </location>
</feature>
<feature type="transmembrane region" description="Helical" evidence="2">
    <location>
        <begin position="577"/>
        <end position="600"/>
    </location>
</feature>
<feature type="transmembrane region" description="Helical" evidence="2">
    <location>
        <begin position="986"/>
        <end position="1006"/>
    </location>
</feature>
<evidence type="ECO:0000313" key="3">
    <source>
        <dbReference type="EMBL" id="CEG00120.1"/>
    </source>
</evidence>
<dbReference type="KEGG" id="ota:OT_ostta13g01610"/>
<evidence type="ECO:0000256" key="2">
    <source>
        <dbReference type="SAM" id="Phobius"/>
    </source>
</evidence>
<feature type="transmembrane region" description="Helical" evidence="2">
    <location>
        <begin position="294"/>
        <end position="315"/>
    </location>
</feature>
<keyword evidence="2" id="KW-1133">Transmembrane helix</keyword>
<dbReference type="PANTHER" id="PTHR35313:SF1">
    <property type="entry name" value="NO EXINE FORMATION 1"/>
    <property type="match status" value="1"/>
</dbReference>
<comment type="caution">
    <text evidence="3">The sequence shown here is derived from an EMBL/GenBank/DDBJ whole genome shotgun (WGS) entry which is preliminary data.</text>
</comment>
<feature type="region of interest" description="Disordered" evidence="1">
    <location>
        <begin position="1"/>
        <end position="32"/>
    </location>
</feature>
<feature type="transmembrane region" description="Helical" evidence="2">
    <location>
        <begin position="945"/>
        <end position="966"/>
    </location>
</feature>
<dbReference type="Proteomes" id="UP000009170">
    <property type="component" value="Unassembled WGS sequence"/>
</dbReference>
<feature type="transmembrane region" description="Helical" evidence="2">
    <location>
        <begin position="358"/>
        <end position="382"/>
    </location>
</feature>
<dbReference type="GeneID" id="9835726"/>
<feature type="transmembrane region" description="Helical" evidence="2">
    <location>
        <begin position="86"/>
        <end position="104"/>
    </location>
</feature>
<feature type="transmembrane region" description="Helical" evidence="2">
    <location>
        <begin position="749"/>
        <end position="771"/>
    </location>
</feature>
<keyword evidence="2" id="KW-0472">Membrane</keyword>
<feature type="transmembrane region" description="Helical" evidence="2">
    <location>
        <begin position="886"/>
        <end position="908"/>
    </location>
</feature>
<keyword evidence="4" id="KW-1185">Reference proteome</keyword>
<evidence type="ECO:0000256" key="1">
    <source>
        <dbReference type="SAM" id="MobiDB-lite"/>
    </source>
</evidence>
<feature type="transmembrane region" description="Helical" evidence="2">
    <location>
        <begin position="780"/>
        <end position="798"/>
    </location>
</feature>
<dbReference type="OrthoDB" id="10046650at2759"/>
<dbReference type="RefSeq" id="XP_022840211.1">
    <property type="nucleotide sequence ID" value="XM_022982716.1"/>
</dbReference>
<evidence type="ECO:0000313" key="4">
    <source>
        <dbReference type="Proteomes" id="UP000009170"/>
    </source>
</evidence>
<feature type="transmembrane region" description="Helical" evidence="2">
    <location>
        <begin position="433"/>
        <end position="455"/>
    </location>
</feature>
<protein>
    <submittedName>
        <fullName evidence="3">Unnamed product</fullName>
    </submittedName>
</protein>
<feature type="transmembrane region" description="Helical" evidence="2">
    <location>
        <begin position="110"/>
        <end position="131"/>
    </location>
</feature>
<dbReference type="AlphaFoldDB" id="A0A096P7G0"/>
<feature type="transmembrane region" description="Helical" evidence="2">
    <location>
        <begin position="327"/>
        <end position="346"/>
    </location>
</feature>
<feature type="transmembrane region" description="Helical" evidence="2">
    <location>
        <begin position="254"/>
        <end position="273"/>
    </location>
</feature>
<feature type="transmembrane region" description="Helical" evidence="2">
    <location>
        <begin position="818"/>
        <end position="841"/>
    </location>
</feature>
<dbReference type="PANTHER" id="PTHR35313">
    <property type="entry name" value="NO EXINE FORMATION 1"/>
    <property type="match status" value="1"/>
</dbReference>
<feature type="transmembrane region" description="Helical" evidence="2">
    <location>
        <begin position="641"/>
        <end position="660"/>
    </location>
</feature>
<feature type="transmembrane region" description="Helical" evidence="2">
    <location>
        <begin position="467"/>
        <end position="488"/>
    </location>
</feature>
<keyword evidence="2" id="KW-0812">Transmembrane</keyword>
<reference evidence="4" key="1">
    <citation type="journal article" date="2006" name="Proc. Natl. Acad. Sci. U.S.A.">
        <title>Genome analysis of the smallest free-living eukaryote Ostreococcus tauri unveils many unique features.</title>
        <authorList>
            <person name="Derelle E."/>
            <person name="Ferraz C."/>
            <person name="Rombauts S."/>
            <person name="Rouze P."/>
            <person name="Worden A.Z."/>
            <person name="Robbens S."/>
            <person name="Partensky F."/>
            <person name="Degroeve S."/>
            <person name="Echeynie S."/>
            <person name="Cooke R."/>
            <person name="Saeys Y."/>
            <person name="Wuyts J."/>
            <person name="Jabbari K."/>
            <person name="Bowler C."/>
            <person name="Panaud O."/>
            <person name="Piegu B."/>
            <person name="Ball S.G."/>
            <person name="Ral J.-P."/>
            <person name="Bouget F.-Y."/>
            <person name="Piganeau G."/>
            <person name="De Baets B."/>
            <person name="Picard A."/>
            <person name="Delseny M."/>
            <person name="Demaille J."/>
            <person name="Van de Peer Y."/>
            <person name="Moreau H."/>
        </authorList>
    </citation>
    <scope>NUCLEOTIDE SEQUENCE [LARGE SCALE GENOMIC DNA]</scope>
    <source>
        <strain evidence="4">OTTH 0595 / CCAP 157/2 / RCC745</strain>
    </source>
</reference>